<dbReference type="EMBL" id="JAHRIP010000151">
    <property type="protein sequence ID" value="MEQ2278869.1"/>
    <property type="molecule type" value="Genomic_DNA"/>
</dbReference>
<keyword evidence="2" id="KW-1185">Reference proteome</keyword>
<gene>
    <name evidence="1" type="ORF">AMECASPLE_003714</name>
</gene>
<feature type="non-terminal residue" evidence="1">
    <location>
        <position position="67"/>
    </location>
</feature>
<name>A0ABV0XBP2_9TELE</name>
<dbReference type="Proteomes" id="UP001469553">
    <property type="component" value="Unassembled WGS sequence"/>
</dbReference>
<evidence type="ECO:0000313" key="2">
    <source>
        <dbReference type="Proteomes" id="UP001469553"/>
    </source>
</evidence>
<comment type="caution">
    <text evidence="1">The sequence shown here is derived from an EMBL/GenBank/DDBJ whole genome shotgun (WGS) entry which is preliminary data.</text>
</comment>
<evidence type="ECO:0000313" key="1">
    <source>
        <dbReference type="EMBL" id="MEQ2278869.1"/>
    </source>
</evidence>
<accession>A0ABV0XBP2</accession>
<reference evidence="1 2" key="1">
    <citation type="submission" date="2021-06" db="EMBL/GenBank/DDBJ databases">
        <authorList>
            <person name="Palmer J.M."/>
        </authorList>
    </citation>
    <scope>NUCLEOTIDE SEQUENCE [LARGE SCALE GENOMIC DNA]</scope>
    <source>
        <strain evidence="1 2">AS_MEX2019</strain>
        <tissue evidence="1">Muscle</tissue>
    </source>
</reference>
<protein>
    <submittedName>
        <fullName evidence="1">Uncharacterized protein</fullName>
    </submittedName>
</protein>
<proteinExistence type="predicted"/>
<sequence length="67" mass="7322">MASPIVVGPESEEGYVGILCAAVDVSGGISLWRIQQFLLDSRFQLLQSGTVCEKSFWRGAERGRCCN</sequence>
<organism evidence="1 2">
    <name type="scientific">Ameca splendens</name>
    <dbReference type="NCBI Taxonomy" id="208324"/>
    <lineage>
        <taxon>Eukaryota</taxon>
        <taxon>Metazoa</taxon>
        <taxon>Chordata</taxon>
        <taxon>Craniata</taxon>
        <taxon>Vertebrata</taxon>
        <taxon>Euteleostomi</taxon>
        <taxon>Actinopterygii</taxon>
        <taxon>Neopterygii</taxon>
        <taxon>Teleostei</taxon>
        <taxon>Neoteleostei</taxon>
        <taxon>Acanthomorphata</taxon>
        <taxon>Ovalentaria</taxon>
        <taxon>Atherinomorphae</taxon>
        <taxon>Cyprinodontiformes</taxon>
        <taxon>Goodeidae</taxon>
        <taxon>Ameca</taxon>
    </lineage>
</organism>